<dbReference type="EMBL" id="AP028127">
    <property type="protein sequence ID" value="BEH91154.1"/>
    <property type="molecule type" value="Genomic_DNA"/>
</dbReference>
<evidence type="ECO:0000313" key="3">
    <source>
        <dbReference type="Proteomes" id="UP001432099"/>
    </source>
</evidence>
<evidence type="ECO:0000313" key="2">
    <source>
        <dbReference type="EMBL" id="BEH91154.1"/>
    </source>
</evidence>
<accession>A0ABM8IIU9</accession>
<name>A0ABM8IIU9_9FIRM</name>
<keyword evidence="1" id="KW-1133">Transmembrane helix</keyword>
<feature type="transmembrane region" description="Helical" evidence="1">
    <location>
        <begin position="26"/>
        <end position="50"/>
    </location>
</feature>
<evidence type="ECO:0000256" key="1">
    <source>
        <dbReference type="SAM" id="Phobius"/>
    </source>
</evidence>
<keyword evidence="1" id="KW-0812">Transmembrane</keyword>
<keyword evidence="1" id="KW-0472">Membrane</keyword>
<sequence>MILLFDGLKRVGMLSNFKLSDGKEHYMLKMGLIELFFLNTVNFILNLGYIRYN</sequence>
<dbReference type="Proteomes" id="UP001432099">
    <property type="component" value="Chromosome"/>
</dbReference>
<proteinExistence type="predicted"/>
<keyword evidence="3" id="KW-1185">Reference proteome</keyword>
<organism evidence="2 3">
    <name type="scientific">Turicibacter faecis</name>
    <dbReference type="NCBI Taxonomy" id="2963365"/>
    <lineage>
        <taxon>Bacteria</taxon>
        <taxon>Bacillati</taxon>
        <taxon>Bacillota</taxon>
        <taxon>Erysipelotrichia</taxon>
        <taxon>Erysipelotrichales</taxon>
        <taxon>Turicibacteraceae</taxon>
        <taxon>Turicibacter</taxon>
    </lineage>
</organism>
<gene>
    <name evidence="2" type="ORF">T23_12560</name>
</gene>
<protein>
    <submittedName>
        <fullName evidence="2">Uncharacterized protein</fullName>
    </submittedName>
</protein>
<reference evidence="2" key="1">
    <citation type="journal article" date="2024" name="Int. J. Syst. Evol. Microbiol.">
        <title>Turicibacter faecis sp. nov., isolated from faeces of heart failure mouse model.</title>
        <authorList>
            <person name="Imamura Y."/>
            <person name="Motooka D."/>
            <person name="Nakajima Y."/>
            <person name="Ito S."/>
            <person name="Kitakaze M."/>
            <person name="Iida T."/>
            <person name="Nakamura S."/>
        </authorList>
    </citation>
    <scope>NUCLEOTIDE SEQUENCE</scope>
    <source>
        <strain evidence="2">TC023</strain>
    </source>
</reference>